<dbReference type="EMBL" id="BAAAZH010000001">
    <property type="protein sequence ID" value="GAA4108822.1"/>
    <property type="molecule type" value="Genomic_DNA"/>
</dbReference>
<reference evidence="4" key="1">
    <citation type="journal article" date="2019" name="Int. J. Syst. Evol. Microbiol.">
        <title>The Global Catalogue of Microorganisms (GCM) 10K type strain sequencing project: providing services to taxonomists for standard genome sequencing and annotation.</title>
        <authorList>
            <consortium name="The Broad Institute Genomics Platform"/>
            <consortium name="The Broad Institute Genome Sequencing Center for Infectious Disease"/>
            <person name="Wu L."/>
            <person name="Ma J."/>
        </authorList>
    </citation>
    <scope>NUCLEOTIDE SEQUENCE [LARGE SCALE GENOMIC DNA]</scope>
    <source>
        <strain evidence="4">JCM 16703</strain>
    </source>
</reference>
<evidence type="ECO:0000256" key="1">
    <source>
        <dbReference type="ARBA" id="ARBA00038240"/>
    </source>
</evidence>
<dbReference type="InterPro" id="IPR011009">
    <property type="entry name" value="Kinase-like_dom_sf"/>
</dbReference>
<dbReference type="SUPFAM" id="SSF56112">
    <property type="entry name" value="Protein kinase-like (PK-like)"/>
    <property type="match status" value="1"/>
</dbReference>
<proteinExistence type="inferred from homology"/>
<organism evidence="3 4">
    <name type="scientific">Nocardioides fonticola</name>
    <dbReference type="NCBI Taxonomy" id="450363"/>
    <lineage>
        <taxon>Bacteria</taxon>
        <taxon>Bacillati</taxon>
        <taxon>Actinomycetota</taxon>
        <taxon>Actinomycetes</taxon>
        <taxon>Propionibacteriales</taxon>
        <taxon>Nocardioidaceae</taxon>
        <taxon>Nocardioides</taxon>
    </lineage>
</organism>
<evidence type="ECO:0000259" key="2">
    <source>
        <dbReference type="Pfam" id="PF01636"/>
    </source>
</evidence>
<dbReference type="RefSeq" id="WP_344731395.1">
    <property type="nucleotide sequence ID" value="NZ_BAAAZH010000001.1"/>
</dbReference>
<dbReference type="Gene3D" id="3.90.1200.10">
    <property type="match status" value="1"/>
</dbReference>
<keyword evidence="4" id="KW-1185">Reference proteome</keyword>
<feature type="domain" description="Aminoglycoside phosphotransferase" evidence="2">
    <location>
        <begin position="39"/>
        <end position="268"/>
    </location>
</feature>
<dbReference type="Pfam" id="PF01636">
    <property type="entry name" value="APH"/>
    <property type="match status" value="1"/>
</dbReference>
<accession>A0ABP7XAM6</accession>
<dbReference type="InterPro" id="IPR050249">
    <property type="entry name" value="Pseudomonas-type_ThrB"/>
</dbReference>
<comment type="caution">
    <text evidence="3">The sequence shown here is derived from an EMBL/GenBank/DDBJ whole genome shotgun (WGS) entry which is preliminary data.</text>
</comment>
<dbReference type="PANTHER" id="PTHR21064:SF6">
    <property type="entry name" value="AMINOGLYCOSIDE PHOSPHOTRANSFERASE DOMAIN-CONTAINING PROTEIN"/>
    <property type="match status" value="1"/>
</dbReference>
<dbReference type="InterPro" id="IPR002575">
    <property type="entry name" value="Aminoglycoside_PTrfase"/>
</dbReference>
<evidence type="ECO:0000313" key="4">
    <source>
        <dbReference type="Proteomes" id="UP001501495"/>
    </source>
</evidence>
<evidence type="ECO:0000313" key="3">
    <source>
        <dbReference type="EMBL" id="GAA4108822.1"/>
    </source>
</evidence>
<protein>
    <submittedName>
        <fullName evidence="3">Phosphotransferase</fullName>
    </submittedName>
</protein>
<sequence length="338" mass="36330">MEHDLSAGDAVLERIHEVARAAAARHGRGDAEVVLLNVSENATFRLSDDHGSAALRVHRRGYHAPGAIATELAWQDALREEAGIRTPHVLATPAGERIVEVPDPDGEGPRSCVLFEFLPGAEPTGDLAGLAAIAARMHRHARGWAGAVPGTRFAWDLSAAFGPEMRWGDWREAIGLDAEGRGVLQRAEDAVRARLADVGRDAASWGLIHGDMRRANLLEHEGALAVIDFDDCGFGWYGYDLAAALSFIEHTPQAPDLVASWFEGYATVAPPAALDLDLATTFVMFRRLLLTAWIASHRPDDPTGELGADFTAGTCRLAEEYLAGRGAIADAVRDRLPA</sequence>
<dbReference type="Proteomes" id="UP001501495">
    <property type="component" value="Unassembled WGS sequence"/>
</dbReference>
<gene>
    <name evidence="3" type="ORF">GCM10022215_02780</name>
</gene>
<dbReference type="PANTHER" id="PTHR21064">
    <property type="entry name" value="AMINOGLYCOSIDE PHOSPHOTRANSFERASE DOMAIN-CONTAINING PROTEIN-RELATED"/>
    <property type="match status" value="1"/>
</dbReference>
<comment type="similarity">
    <text evidence="1">Belongs to the pseudomonas-type ThrB family.</text>
</comment>
<name>A0ABP7XAM6_9ACTN</name>